<sequence>MLYFFWRLFSHAEFEDNLTMVKVFKYGLREFYVQILY</sequence>
<protein>
    <submittedName>
        <fullName evidence="1">Uncharacterized protein</fullName>
    </submittedName>
</protein>
<evidence type="ECO:0000313" key="2">
    <source>
        <dbReference type="Proteomes" id="UP000004095"/>
    </source>
</evidence>
<dbReference type="EMBL" id="AAWS01000019">
    <property type="protein sequence ID" value="EAY27946.1"/>
    <property type="molecule type" value="Genomic_DNA"/>
</dbReference>
<dbReference type="AlphaFoldDB" id="A1ZNQ7"/>
<dbReference type="Proteomes" id="UP000004095">
    <property type="component" value="Unassembled WGS sequence"/>
</dbReference>
<organism evidence="1 2">
    <name type="scientific">Microscilla marina ATCC 23134</name>
    <dbReference type="NCBI Taxonomy" id="313606"/>
    <lineage>
        <taxon>Bacteria</taxon>
        <taxon>Pseudomonadati</taxon>
        <taxon>Bacteroidota</taxon>
        <taxon>Cytophagia</taxon>
        <taxon>Cytophagales</taxon>
        <taxon>Microscillaceae</taxon>
        <taxon>Microscilla</taxon>
    </lineage>
</organism>
<evidence type="ECO:0000313" key="1">
    <source>
        <dbReference type="EMBL" id="EAY27946.1"/>
    </source>
</evidence>
<accession>A1ZNQ7</accession>
<comment type="caution">
    <text evidence="1">The sequence shown here is derived from an EMBL/GenBank/DDBJ whole genome shotgun (WGS) entry which is preliminary data.</text>
</comment>
<name>A1ZNQ7_MICM2</name>
<gene>
    <name evidence="1" type="ORF">M23134_02615</name>
</gene>
<keyword evidence="2" id="KW-1185">Reference proteome</keyword>
<reference evidence="1 2" key="1">
    <citation type="submission" date="2007-01" db="EMBL/GenBank/DDBJ databases">
        <authorList>
            <person name="Haygood M."/>
            <person name="Podell S."/>
            <person name="Anderson C."/>
            <person name="Hopkinson B."/>
            <person name="Roe K."/>
            <person name="Barbeau K."/>
            <person name="Gaasterland T."/>
            <person name="Ferriera S."/>
            <person name="Johnson J."/>
            <person name="Kravitz S."/>
            <person name="Beeson K."/>
            <person name="Sutton G."/>
            <person name="Rogers Y.-H."/>
            <person name="Friedman R."/>
            <person name="Frazier M."/>
            <person name="Venter J.C."/>
        </authorList>
    </citation>
    <scope>NUCLEOTIDE SEQUENCE [LARGE SCALE GENOMIC DNA]</scope>
    <source>
        <strain evidence="1 2">ATCC 23134</strain>
    </source>
</reference>
<proteinExistence type="predicted"/>